<comment type="subcellular location">
    <subcellularLocation>
        <location evidence="1">Secreted</location>
    </subcellularLocation>
</comment>
<dbReference type="GO" id="GO:0005576">
    <property type="term" value="C:extracellular region"/>
    <property type="evidence" value="ECO:0007669"/>
    <property type="project" value="UniProtKB-SubCell"/>
</dbReference>
<dbReference type="Proteomes" id="UP000003155">
    <property type="component" value="Unassembled WGS sequence"/>
</dbReference>
<sequence>MTHSTHSLLLPFLLLAGTVLNSCNGGSRPAGQADVTTDTASSVRGDCTSRQAAPLRKQVKDSIQGSSVKSSSKGVVRNDKENRVDTHKPDRKSARLFTDLGKRTVSKFFTNADSDTLNVGRAQLAVPREAMAKGKVLSITPLRKGELPTLPTGMVNVTGGCDTLMARTDTVSGYRFLPHGNHFVHHLASIAVPYDSTLIPKGYTVDDIHTYYYDELHQRWTMLQSKGIDSKREVAMAETSHFTDVINGIIKVPESPETQNYVPTGISELKAADPAAGIQQIEAPSANQNGTATLSYPFEVPAGRNDIGVSAGLQYSSEGGSSFVGYGWSLPVQSIDIETRWGVPRFDDQYESESYLLMGQQLSDRLYRRTDSLSRQTDKQFYPMTEGGFSRIIRKGNSPKNYYWEVTGKDGTVYSYGGHGGHVSDATSLTDTKGNRIKWALDRVTDVHGNFAAFHYMKSGNNLYPERYTWTGFGETEGLYSIEFNWNTGNVHRVDYVRSGRLGVLQTDSLLLGSVEVKNNGQQLRSYTIHYEKGPFGKTLLKSIDQNDSKGIVVAAQSFNYYNDVKKGLYADSITTYTAGIDNYGKLVKTKIGHFDEHLSLLGGASSRGNTIGGGIMVGAGWGPATASAGASYSHTNSSNEGRVTLVDINGDGMPDKVWKGSDGKLHYRLNMNKALSHPVFGKEQALVGVNSFSSGKATSYTLSANVATGFGPANMGYAISKTKDQNKTKVYFQDFNSDGLVDIAVNGIVYFNHSDGKDVTFAPASTATGNPIPSIAGVNVAPAFKVDYKTVRDSLEREFPLHDVVRVWRAPYSGTVSVMSHVEKRSSEGDGVSLSMQFNSDVLWKDTLLQSGSVTLPAITRSVKPGDVFVFRVGARYSGIDDDVIWDPEITYTSIKTDKYAGEDLKRYRSSEDYISGAYSTAALSETAVNRFEGTFNKQKTSDDIILAIIKTDKDGNQLVMDSLLLKADTVISHGSFSGNLTATAGEEATVNFIIRTASPINWKHIDWRPVFYADTMKYVLSPQCLMFSKNISLCPDTVIGRNVSIQSPVWGKALTLLPELSVQRTSNKDTAPATVYMTIKDDHGSLLYRKELTLGSSNQLTGPAIRVADGSVLAQKMSAGKIQVTYSILNELENATAKIKIFRDSVVSPATAGSPAVLRPVRVSTVNASVYSSFNRFDYGQLYKGWGSFAWNGTAKNVAIPKDKMKIPETNEYYHDGKVNESAVEANEMDINRQLFFTLSYLPEKKYFVSATDSAYVGSVVMRPSRLGEDDIIVDTVDYNIQGGGLAAPVLLTESKSKGKTYNMGFSLGASLGVNKSNTSQQSYNIISAMDLNGDGYPDWLNDNDGKVVAQLTQPTGILGKGSLQYDVENAATDGDASNIGGDIGLSSDKSAYSFKDFKEKMAVAKAAFAQHTTTKQIMRQRAAEGNSASHSGKVAEFSCGASGNFSSGTSETVRGWEDLNGDGLPDMVTNGTVRYGLGYDFTPAIASSLTQLESTKNSNFGDGLGITVPVLGLFSVNIGQNDTESLTSTRSQLSDVNGDGLPDLLQLDEKGNLKATLNTGSGFTSGSTSLGQSNISDNLGSSVAIYASTAYTYTIPLPFGFTISITPSVQGSHSESISRTTAAVMDMDGDGLPDLVYSDSENHLYVRRNLTGRTNMLRSVTLPFGGHINISYEQTTPSYDLPGRRWVMSSVETTGGYKENGAVRSRNTFEYSGGYRDRRERDFYGFKQVRTNQIDTENGDRLYRYSVQTYGKNRDYYTHGLVTSEYLYTADGKKLQGSLYDYDLKTLAVGNNTADAVVFPALKTLVQSNFDVNSGDSLAVAVNNTYDDYGNLQGYKETTTGYSLEANINYHKIADKYIVSVPSHITVSSGGKTYRERSTKVDGNGEITEIMLHNGDKPSVYNMTYDGYGNITRMTKPENYNHQRMFYAYTYDDRYHSLVTSVKDAYGYSSSTAYDDLWNAPSVTTDLNGQKMEYTYDALGRQMTIRAPYEIESGQPFTIRFEYFPAERKAHTIHYSKEGNIDTYTFADSLMRAVQTKQTGVVWSGGGNQKVSIVSGRAVIDAFGRNIAAYYPMTEGYGNIGTYNHATGDLQAKTEYDAHDRTTSVTLADGSVTRTAYSIGSHDGEPMLQTTVTDALGRHAESYTDAKGRNRETVQHARGEAITVKYSYDPVGQVMTVQHPNGKETKYAYDLLGRKLMVNHPDAGETDMTYDAAGNLLTKLTAELRKSISDKGCISYTYDFERLHEVLYPENLFNRVTYTYGKAGDKYNRAGRLALVEDASGGEAYYYGRQGEVTKTVRTVMASVADIRTYVYGATYDSWNRVQTMTYPDGEVVTYHYNAAGQVESMTSNKQGRQSVIVDRIGYDKEGHTVYTKLGNGTETTYAYDRQRERLQVMNLTADGQTVMENKYRYDAVDNILGITNAVDPTSLTKLNKAKLGGRSSHTYEYDELNRLVHASGKAKRASYDMVMSFGRMSEPLTKVQKVDSTITAKSYNFAYKYEDSNHPTAPTQIGHDHYTYDANGNPTLVTNDSTNTTREMYWDEDNRLMVLSDNGKTSRYTYNAAGERIMKSYGTMEGVYINGAPQGITFHETDNFTLYPASILSVNKNRFTKHYFIGDKRVASRIGTGLFNNVYGRNGSYVTAGQQDYAERMNQIQRQKEAYYKQQGIAPGVPTMKGAYGDPENTKRGYNSIIDTLGNHDVPQGWIQTPRPNTTPNTNPGPPVSWNDPSNPDDPQAGYGYIPNDTTKEETFFYHSDHLGSTSYITDDNANITQYDAYLPYGELLVDEHSSSEDLPYKFNGKQFDEETGLYYYGARYLNPMASIWYGVDPLAEKYVEIGAYIYCHNNPIILFDPDGMEDKDKKTKALEAISLFEHTKTETVFKNIPKEQFIRDLRNQINNPNTVQQGRNGTCGAAAISKYLAEEQPDLYTRTAISLYTSGVSTNRGVTLSVTDEMKKGTVGDLHSAGLSSVDAIMQGAITNRNNGMLEVNTFKGESGINSFMWPSFISSFLKDFAGVHVRSIGAFPTMGALRSIDYNKYFVIGLVHNEGGHITDGLYPNHYVQLLGFNRQNYASFWTWGENRPRKSHVFGLMHGIHQIYMIKR</sequence>
<evidence type="ECO:0000259" key="8">
    <source>
        <dbReference type="Pfam" id="PF25023"/>
    </source>
</evidence>
<feature type="compositionally biased region" description="Low complexity" evidence="5">
    <location>
        <begin position="2709"/>
        <end position="2718"/>
    </location>
</feature>
<feature type="domain" description="Insecticide toxin TcdB middle/N-terminal" evidence="7">
    <location>
        <begin position="1614"/>
        <end position="1740"/>
    </location>
</feature>
<dbReference type="InterPro" id="IPR003284">
    <property type="entry name" value="Sal_SpvB"/>
</dbReference>
<dbReference type="InterPro" id="IPR050708">
    <property type="entry name" value="T6SS_VgrG/RHS"/>
</dbReference>
<dbReference type="InterPro" id="IPR006530">
    <property type="entry name" value="YD"/>
</dbReference>
<gene>
    <name evidence="9" type="ORF">HMPREF9303_2244</name>
</gene>
<dbReference type="RefSeq" id="WP_004351414.1">
    <property type="nucleotide sequence ID" value="NZ_AEXO01000008.1"/>
</dbReference>
<evidence type="ECO:0000256" key="2">
    <source>
        <dbReference type="ARBA" id="ARBA00022525"/>
    </source>
</evidence>
<feature type="compositionally biased region" description="Low complexity" evidence="5">
    <location>
        <begin position="65"/>
        <end position="75"/>
    </location>
</feature>
<dbReference type="Pfam" id="PF03534">
    <property type="entry name" value="SpvB"/>
    <property type="match status" value="1"/>
</dbReference>
<evidence type="ECO:0000256" key="5">
    <source>
        <dbReference type="SAM" id="MobiDB-lite"/>
    </source>
</evidence>
<dbReference type="InterPro" id="IPR056823">
    <property type="entry name" value="TEN-like_YD-shell"/>
</dbReference>
<dbReference type="GO" id="GO:0005737">
    <property type="term" value="C:cytoplasm"/>
    <property type="evidence" value="ECO:0007669"/>
    <property type="project" value="InterPro"/>
</dbReference>
<reference evidence="9 10" key="1">
    <citation type="submission" date="2011-02" db="EMBL/GenBank/DDBJ databases">
        <authorList>
            <person name="Durkin A.S."/>
            <person name="Madupu R."/>
            <person name="Torralba M."/>
            <person name="Gillis M."/>
            <person name="Methe B."/>
            <person name="Sutton G."/>
            <person name="Nelson K.E."/>
        </authorList>
    </citation>
    <scope>NUCLEOTIDE SEQUENCE [LARGE SCALE GENOMIC DNA]</scope>
    <source>
        <strain evidence="9 10">CRIS 18C-A</strain>
    </source>
</reference>
<dbReference type="Pfam" id="PF25023">
    <property type="entry name" value="TEN_YD-shell"/>
    <property type="match status" value="1"/>
</dbReference>
<dbReference type="PANTHER" id="PTHR32305">
    <property type="match status" value="1"/>
</dbReference>
<evidence type="ECO:0000313" key="9">
    <source>
        <dbReference type="EMBL" id="EGC87465.1"/>
    </source>
</evidence>
<protein>
    <submittedName>
        <fullName evidence="9">RHS repeat-associated core domain protein</fullName>
    </submittedName>
</protein>
<dbReference type="NCBIfam" id="TIGR03696">
    <property type="entry name" value="Rhs_assc_core"/>
    <property type="match status" value="1"/>
</dbReference>
<dbReference type="InterPro" id="IPR022045">
    <property type="entry name" value="TcdB_toxin_mid/N"/>
</dbReference>
<feature type="chain" id="PRO_5003249535" evidence="6">
    <location>
        <begin position="22"/>
        <end position="3103"/>
    </location>
</feature>
<evidence type="ECO:0000259" key="7">
    <source>
        <dbReference type="Pfam" id="PF12256"/>
    </source>
</evidence>
<keyword evidence="4" id="KW-0843">Virulence</keyword>
<dbReference type="InterPro" id="IPR022385">
    <property type="entry name" value="Rhs_assc_core"/>
</dbReference>
<dbReference type="SUPFAM" id="SSF69318">
    <property type="entry name" value="Integrin alpha N-terminal domain"/>
    <property type="match status" value="2"/>
</dbReference>
<evidence type="ECO:0000256" key="3">
    <source>
        <dbReference type="ARBA" id="ARBA00022737"/>
    </source>
</evidence>
<organism evidence="9 10">
    <name type="scientific">Prevotella denticola CRIS 18C-A</name>
    <dbReference type="NCBI Taxonomy" id="944557"/>
    <lineage>
        <taxon>Bacteria</taxon>
        <taxon>Pseudomonadati</taxon>
        <taxon>Bacteroidota</taxon>
        <taxon>Bacteroidia</taxon>
        <taxon>Bacteroidales</taxon>
        <taxon>Prevotellaceae</taxon>
        <taxon>Prevotella</taxon>
    </lineage>
</organism>
<evidence type="ECO:0000256" key="1">
    <source>
        <dbReference type="ARBA" id="ARBA00004613"/>
    </source>
</evidence>
<dbReference type="NCBIfam" id="TIGR01643">
    <property type="entry name" value="YD_repeat_2x"/>
    <property type="match status" value="1"/>
</dbReference>
<dbReference type="EMBL" id="AEXO01000008">
    <property type="protein sequence ID" value="EGC87465.1"/>
    <property type="molecule type" value="Genomic_DNA"/>
</dbReference>
<dbReference type="PANTHER" id="PTHR32305:SF15">
    <property type="entry name" value="PROTEIN RHSA-RELATED"/>
    <property type="match status" value="1"/>
</dbReference>
<feature type="domain" description="Teneurin-like YD-shell" evidence="8">
    <location>
        <begin position="2318"/>
        <end position="2566"/>
    </location>
</feature>
<keyword evidence="6" id="KW-0732">Signal</keyword>
<evidence type="ECO:0000256" key="6">
    <source>
        <dbReference type="SAM" id="SignalP"/>
    </source>
</evidence>
<feature type="region of interest" description="Disordered" evidence="5">
    <location>
        <begin position="2701"/>
        <end position="2739"/>
    </location>
</feature>
<evidence type="ECO:0000313" key="10">
    <source>
        <dbReference type="Proteomes" id="UP000003155"/>
    </source>
</evidence>
<evidence type="ECO:0000256" key="4">
    <source>
        <dbReference type="ARBA" id="ARBA00023026"/>
    </source>
</evidence>
<name>F0H3R0_9BACT</name>
<dbReference type="Pfam" id="PF12256">
    <property type="entry name" value="TcdB_toxin_midN"/>
    <property type="match status" value="1"/>
</dbReference>
<proteinExistence type="predicted"/>
<keyword evidence="10" id="KW-1185">Reference proteome</keyword>
<keyword evidence="3" id="KW-0677">Repeat</keyword>
<feature type="signal peptide" evidence="6">
    <location>
        <begin position="1"/>
        <end position="21"/>
    </location>
</feature>
<feature type="region of interest" description="Disordered" evidence="5">
    <location>
        <begin position="26"/>
        <end position="92"/>
    </location>
</feature>
<accession>F0H3R0</accession>
<keyword evidence="2" id="KW-0964">Secreted</keyword>
<dbReference type="InterPro" id="IPR028994">
    <property type="entry name" value="Integrin_alpha_N"/>
</dbReference>
<feature type="compositionally biased region" description="Basic and acidic residues" evidence="5">
    <location>
        <begin position="76"/>
        <end position="92"/>
    </location>
</feature>
<comment type="caution">
    <text evidence="9">The sequence shown here is derived from an EMBL/GenBank/DDBJ whole genome shotgun (WGS) entry which is preliminary data.</text>
</comment>
<dbReference type="Gene3D" id="2.180.10.10">
    <property type="entry name" value="RHS repeat-associated core"/>
    <property type="match status" value="3"/>
</dbReference>